<gene>
    <name evidence="2" type="ORF">PanWU01x14_221790</name>
</gene>
<protein>
    <submittedName>
        <fullName evidence="2">Uncharacterized protein</fullName>
    </submittedName>
</protein>
<feature type="region of interest" description="Disordered" evidence="1">
    <location>
        <begin position="18"/>
        <end position="38"/>
    </location>
</feature>
<evidence type="ECO:0000256" key="1">
    <source>
        <dbReference type="SAM" id="MobiDB-lite"/>
    </source>
</evidence>
<dbReference type="EMBL" id="JXTB01000243">
    <property type="protein sequence ID" value="PON50646.1"/>
    <property type="molecule type" value="Genomic_DNA"/>
</dbReference>
<feature type="non-terminal residue" evidence="2">
    <location>
        <position position="1"/>
    </location>
</feature>
<sequence length="38" mass="4358">RRGKFGFGLHLEQQPFPLTSPAKTQHISKSPDSIFKYL</sequence>
<keyword evidence="3" id="KW-1185">Reference proteome</keyword>
<evidence type="ECO:0000313" key="3">
    <source>
        <dbReference type="Proteomes" id="UP000237105"/>
    </source>
</evidence>
<dbReference type="AlphaFoldDB" id="A0A2P5BPB4"/>
<reference evidence="3" key="1">
    <citation type="submission" date="2016-06" db="EMBL/GenBank/DDBJ databases">
        <title>Parallel loss of symbiosis genes in relatives of nitrogen-fixing non-legume Parasponia.</title>
        <authorList>
            <person name="Van Velzen R."/>
            <person name="Holmer R."/>
            <person name="Bu F."/>
            <person name="Rutten L."/>
            <person name="Van Zeijl A."/>
            <person name="Liu W."/>
            <person name="Santuari L."/>
            <person name="Cao Q."/>
            <person name="Sharma T."/>
            <person name="Shen D."/>
            <person name="Roswanjaya Y."/>
            <person name="Wardhani T."/>
            <person name="Kalhor M.S."/>
            <person name="Jansen J."/>
            <person name="Van den Hoogen J."/>
            <person name="Gungor B."/>
            <person name="Hartog M."/>
            <person name="Hontelez J."/>
            <person name="Verver J."/>
            <person name="Yang W.-C."/>
            <person name="Schijlen E."/>
            <person name="Repin R."/>
            <person name="Schilthuizen M."/>
            <person name="Schranz E."/>
            <person name="Heidstra R."/>
            <person name="Miyata K."/>
            <person name="Fedorova E."/>
            <person name="Kohlen W."/>
            <person name="Bisseling T."/>
            <person name="Smit S."/>
            <person name="Geurts R."/>
        </authorList>
    </citation>
    <scope>NUCLEOTIDE SEQUENCE [LARGE SCALE GENOMIC DNA]</scope>
    <source>
        <strain evidence="3">cv. WU1-14</strain>
    </source>
</reference>
<dbReference type="OrthoDB" id="10375213at2759"/>
<comment type="caution">
    <text evidence="2">The sequence shown here is derived from an EMBL/GenBank/DDBJ whole genome shotgun (WGS) entry which is preliminary data.</text>
</comment>
<organism evidence="2 3">
    <name type="scientific">Parasponia andersonii</name>
    <name type="common">Sponia andersonii</name>
    <dbReference type="NCBI Taxonomy" id="3476"/>
    <lineage>
        <taxon>Eukaryota</taxon>
        <taxon>Viridiplantae</taxon>
        <taxon>Streptophyta</taxon>
        <taxon>Embryophyta</taxon>
        <taxon>Tracheophyta</taxon>
        <taxon>Spermatophyta</taxon>
        <taxon>Magnoliopsida</taxon>
        <taxon>eudicotyledons</taxon>
        <taxon>Gunneridae</taxon>
        <taxon>Pentapetalae</taxon>
        <taxon>rosids</taxon>
        <taxon>fabids</taxon>
        <taxon>Rosales</taxon>
        <taxon>Cannabaceae</taxon>
        <taxon>Parasponia</taxon>
    </lineage>
</organism>
<accession>A0A2P5BPB4</accession>
<evidence type="ECO:0000313" key="2">
    <source>
        <dbReference type="EMBL" id="PON50646.1"/>
    </source>
</evidence>
<proteinExistence type="predicted"/>
<feature type="compositionally biased region" description="Polar residues" evidence="1">
    <location>
        <begin position="21"/>
        <end position="31"/>
    </location>
</feature>
<dbReference type="Proteomes" id="UP000237105">
    <property type="component" value="Unassembled WGS sequence"/>
</dbReference>
<name>A0A2P5BPB4_PARAD</name>